<dbReference type="CDD" id="cd00038">
    <property type="entry name" value="CAP_ED"/>
    <property type="match status" value="1"/>
</dbReference>
<dbReference type="Proteomes" id="UP000515808">
    <property type="component" value="Chromosome"/>
</dbReference>
<evidence type="ECO:0000259" key="1">
    <source>
        <dbReference type="PROSITE" id="PS50042"/>
    </source>
</evidence>
<dbReference type="Gene3D" id="2.60.120.10">
    <property type="entry name" value="Jelly Rolls"/>
    <property type="match status" value="1"/>
</dbReference>
<name>A0A7G9LBW8_9FLAO</name>
<gene>
    <name evidence="2" type="ORF">H9W90_03090</name>
</gene>
<keyword evidence="3" id="KW-1185">Reference proteome</keyword>
<dbReference type="Pfam" id="PF00027">
    <property type="entry name" value="cNMP_binding"/>
    <property type="match status" value="1"/>
</dbReference>
<sequence length="156" mass="17956">MKKINVKKGDVLQRKGDISNRVYIVESGLLRSYTIDDKGKEHVYMFGPENWLVTDNCEPNTPSQLFIDAIENSIINVTSKEELLKGSPDLKALLKRLNIMQNRIIMLMSYSAKERYQHFIKTYPSITQRVPLKLVASYLGITPEALSRVRNELIQK</sequence>
<dbReference type="InterPro" id="IPR018490">
    <property type="entry name" value="cNMP-bd_dom_sf"/>
</dbReference>
<organism evidence="2 3">
    <name type="scientific">Polaribacter pectinis</name>
    <dbReference type="NCBI Taxonomy" id="2738844"/>
    <lineage>
        <taxon>Bacteria</taxon>
        <taxon>Pseudomonadati</taxon>
        <taxon>Bacteroidota</taxon>
        <taxon>Flavobacteriia</taxon>
        <taxon>Flavobacteriales</taxon>
        <taxon>Flavobacteriaceae</taxon>
    </lineage>
</organism>
<proteinExistence type="predicted"/>
<accession>A0A7G9LBW8</accession>
<dbReference type="EMBL" id="CP060695">
    <property type="protein sequence ID" value="QNM86117.1"/>
    <property type="molecule type" value="Genomic_DNA"/>
</dbReference>
<dbReference type="PROSITE" id="PS50042">
    <property type="entry name" value="CNMP_BINDING_3"/>
    <property type="match status" value="1"/>
</dbReference>
<dbReference type="InterPro" id="IPR000595">
    <property type="entry name" value="cNMP-bd_dom"/>
</dbReference>
<evidence type="ECO:0000313" key="2">
    <source>
        <dbReference type="EMBL" id="QNM86117.1"/>
    </source>
</evidence>
<feature type="domain" description="Cyclic nucleotide-binding" evidence="1">
    <location>
        <begin position="1"/>
        <end position="52"/>
    </location>
</feature>
<dbReference type="InterPro" id="IPR014710">
    <property type="entry name" value="RmlC-like_jellyroll"/>
</dbReference>
<dbReference type="SUPFAM" id="SSF51206">
    <property type="entry name" value="cAMP-binding domain-like"/>
    <property type="match status" value="1"/>
</dbReference>
<dbReference type="RefSeq" id="WP_187483002.1">
    <property type="nucleotide sequence ID" value="NZ_CP060695.1"/>
</dbReference>
<evidence type="ECO:0000313" key="3">
    <source>
        <dbReference type="Proteomes" id="UP000515808"/>
    </source>
</evidence>
<protein>
    <submittedName>
        <fullName evidence="2">Crp/Fnr family transcriptional regulator</fullName>
    </submittedName>
</protein>
<dbReference type="KEGG" id="ppec:H9W90_03090"/>
<dbReference type="AlphaFoldDB" id="A0A7G9LBW8"/>
<reference evidence="2 3" key="1">
    <citation type="submission" date="2020-08" db="EMBL/GenBank/DDBJ databases">
        <title>Polaribacter sp. L12M9 isolated from gut of the Korean scallop.</title>
        <authorList>
            <person name="Jeong Y.S."/>
        </authorList>
    </citation>
    <scope>NUCLEOTIDE SEQUENCE [LARGE SCALE GENOMIC DNA]</scope>
    <source>
        <strain evidence="2 3">L12M9</strain>
    </source>
</reference>